<accession>A0ABU9C6C9</accession>
<dbReference type="InterPro" id="IPR058163">
    <property type="entry name" value="LysR-type_TF_proteobact-type"/>
</dbReference>
<dbReference type="PANTHER" id="PTHR30537:SF35">
    <property type="entry name" value="TRANSCRIPTIONAL REGULATORY PROTEIN"/>
    <property type="match status" value="1"/>
</dbReference>
<evidence type="ECO:0000313" key="7">
    <source>
        <dbReference type="Proteomes" id="UP001379945"/>
    </source>
</evidence>
<dbReference type="Pfam" id="PF03466">
    <property type="entry name" value="LysR_substrate"/>
    <property type="match status" value="1"/>
</dbReference>
<reference evidence="6 7" key="1">
    <citation type="submission" date="2024-04" db="EMBL/GenBank/DDBJ databases">
        <title>Novel species of the genus Ideonella isolated from streams.</title>
        <authorList>
            <person name="Lu H."/>
        </authorList>
    </citation>
    <scope>NUCLEOTIDE SEQUENCE [LARGE SCALE GENOMIC DNA]</scope>
    <source>
        <strain evidence="6 7">LYT19W</strain>
    </source>
</reference>
<dbReference type="EMBL" id="JBBUTI010000005">
    <property type="protein sequence ID" value="MEK8046219.1"/>
    <property type="molecule type" value="Genomic_DNA"/>
</dbReference>
<keyword evidence="4" id="KW-0804">Transcription</keyword>
<dbReference type="PROSITE" id="PS50931">
    <property type="entry name" value="HTH_LYSR"/>
    <property type="match status" value="1"/>
</dbReference>
<dbReference type="InterPro" id="IPR036390">
    <property type="entry name" value="WH_DNA-bd_sf"/>
</dbReference>
<evidence type="ECO:0000256" key="3">
    <source>
        <dbReference type="ARBA" id="ARBA00023125"/>
    </source>
</evidence>
<dbReference type="PANTHER" id="PTHR30537">
    <property type="entry name" value="HTH-TYPE TRANSCRIPTIONAL REGULATOR"/>
    <property type="match status" value="1"/>
</dbReference>
<proteinExistence type="inferred from homology"/>
<dbReference type="Proteomes" id="UP001379945">
    <property type="component" value="Unassembled WGS sequence"/>
</dbReference>
<comment type="similarity">
    <text evidence="1">Belongs to the LysR transcriptional regulatory family.</text>
</comment>
<dbReference type="SUPFAM" id="SSF46785">
    <property type="entry name" value="Winged helix' DNA-binding domain"/>
    <property type="match status" value="1"/>
</dbReference>
<dbReference type="SUPFAM" id="SSF53850">
    <property type="entry name" value="Periplasmic binding protein-like II"/>
    <property type="match status" value="1"/>
</dbReference>
<keyword evidence="7" id="KW-1185">Reference proteome</keyword>
<dbReference type="RefSeq" id="WP_341398508.1">
    <property type="nucleotide sequence ID" value="NZ_JBBUTI010000005.1"/>
</dbReference>
<evidence type="ECO:0000313" key="6">
    <source>
        <dbReference type="EMBL" id="MEK8046219.1"/>
    </source>
</evidence>
<dbReference type="InterPro" id="IPR005119">
    <property type="entry name" value="LysR_subst-bd"/>
</dbReference>
<evidence type="ECO:0000256" key="2">
    <source>
        <dbReference type="ARBA" id="ARBA00023015"/>
    </source>
</evidence>
<dbReference type="Pfam" id="PF00126">
    <property type="entry name" value="HTH_1"/>
    <property type="match status" value="1"/>
</dbReference>
<sequence length="326" mass="35955">MDRLKAMQVFVEVAERGSLTDTATVLNMSRAMVSRYLESLEHWLGVRVLHRTTRRVSLTDAGSEALERCRQMLELADDVQSVAGDRRSAPSGSLRITTATSFAEAHMAAAVADFLNLHPQARIELIVLERAVNLVEERIDLAVRISNRIDDTLVARKLAECRSVVCAAPAYLKAHGTPAVPDDLKQHRCITHSYVGRHEFVMRRDGHTVKVPVRGQLSSNEAGVTLNATLAGGGIALLPTYYASEAIRDGRLIPLLTDWEPEVLAIQAVYLSRQHQPQLLRLMLDFLAQRFGGDVAPWDQAIAATTTAKPVTARKLTKITKAHKTT</sequence>
<protein>
    <submittedName>
        <fullName evidence="6">LysR family transcriptional regulator</fullName>
    </submittedName>
</protein>
<evidence type="ECO:0000256" key="1">
    <source>
        <dbReference type="ARBA" id="ARBA00009437"/>
    </source>
</evidence>
<dbReference type="Gene3D" id="3.40.190.290">
    <property type="match status" value="1"/>
</dbReference>
<keyword evidence="2" id="KW-0805">Transcription regulation</keyword>
<dbReference type="InterPro" id="IPR036388">
    <property type="entry name" value="WH-like_DNA-bd_sf"/>
</dbReference>
<organism evidence="6 7">
    <name type="scientific">Ideonella margarita</name>
    <dbReference type="NCBI Taxonomy" id="2984191"/>
    <lineage>
        <taxon>Bacteria</taxon>
        <taxon>Pseudomonadati</taxon>
        <taxon>Pseudomonadota</taxon>
        <taxon>Betaproteobacteria</taxon>
        <taxon>Burkholderiales</taxon>
        <taxon>Sphaerotilaceae</taxon>
        <taxon>Ideonella</taxon>
    </lineage>
</organism>
<keyword evidence="3" id="KW-0238">DNA-binding</keyword>
<gene>
    <name evidence="6" type="ORF">AACH00_07695</name>
</gene>
<comment type="caution">
    <text evidence="6">The sequence shown here is derived from an EMBL/GenBank/DDBJ whole genome shotgun (WGS) entry which is preliminary data.</text>
</comment>
<evidence type="ECO:0000259" key="5">
    <source>
        <dbReference type="PROSITE" id="PS50931"/>
    </source>
</evidence>
<feature type="domain" description="HTH lysR-type" evidence="5">
    <location>
        <begin position="1"/>
        <end position="59"/>
    </location>
</feature>
<dbReference type="InterPro" id="IPR000847">
    <property type="entry name" value="LysR_HTH_N"/>
</dbReference>
<dbReference type="CDD" id="cd08422">
    <property type="entry name" value="PBP2_CrgA_like"/>
    <property type="match status" value="1"/>
</dbReference>
<dbReference type="Gene3D" id="1.10.10.10">
    <property type="entry name" value="Winged helix-like DNA-binding domain superfamily/Winged helix DNA-binding domain"/>
    <property type="match status" value="1"/>
</dbReference>
<evidence type="ECO:0000256" key="4">
    <source>
        <dbReference type="ARBA" id="ARBA00023163"/>
    </source>
</evidence>
<name>A0ABU9C6C9_9BURK</name>